<feature type="coiled-coil region" evidence="1">
    <location>
        <begin position="173"/>
        <end position="224"/>
    </location>
</feature>
<dbReference type="Proteomes" id="UP001515480">
    <property type="component" value="Unassembled WGS sequence"/>
</dbReference>
<evidence type="ECO:0000313" key="3">
    <source>
        <dbReference type="EMBL" id="KAL1511336.1"/>
    </source>
</evidence>
<accession>A0AB34J2E3</accession>
<comment type="caution">
    <text evidence="3">The sequence shown here is derived from an EMBL/GenBank/DDBJ whole genome shotgun (WGS) entry which is preliminary data.</text>
</comment>
<dbReference type="EMBL" id="JBGBPQ010000014">
    <property type="protein sequence ID" value="KAL1511336.1"/>
    <property type="molecule type" value="Genomic_DNA"/>
</dbReference>
<feature type="compositionally biased region" description="Pro residues" evidence="2">
    <location>
        <begin position="289"/>
        <end position="298"/>
    </location>
</feature>
<feature type="region of interest" description="Disordered" evidence="2">
    <location>
        <begin position="1"/>
        <end position="34"/>
    </location>
</feature>
<gene>
    <name evidence="3" type="ORF">AB1Y20_006140</name>
</gene>
<reference evidence="3 4" key="1">
    <citation type="journal article" date="2024" name="Science">
        <title>Giant polyketide synthase enzymes in the biosynthesis of giant marine polyether toxins.</title>
        <authorList>
            <person name="Fallon T.R."/>
            <person name="Shende V.V."/>
            <person name="Wierzbicki I.H."/>
            <person name="Pendleton A.L."/>
            <person name="Watervoot N.F."/>
            <person name="Auber R.P."/>
            <person name="Gonzalez D.J."/>
            <person name="Wisecaver J.H."/>
            <person name="Moore B.S."/>
        </authorList>
    </citation>
    <scope>NUCLEOTIDE SEQUENCE [LARGE SCALE GENOMIC DNA]</scope>
    <source>
        <strain evidence="3 4">12B1</strain>
    </source>
</reference>
<dbReference type="AlphaFoldDB" id="A0AB34J2E3"/>
<sequence length="324" mass="35643">MADSCPKCAQTSSNQASQLESSTPSSPRDAADASFYTPSSVSFAARSSPLLVQSMSPTCRSSFQSAAAQEGAKDMSACGSPAEMLVGTVHALQKKHARLLESYERLTAQHAQQQQHGAATRQELEFWRDEAARLLSLSHAKQEHVRRYAAALALSEPPADKGTHSHDAAHIRLLAAEKRLISAEAEISMLKEKVADAPRLHQLISSLEVEVHEERQRTKRAEASTTPLLVRLEESGKRCKDLRDQLGRSEMARQRQVSELQAELSNVSKRLRVSKSQSAELARKLQDTQPPPMPPRAPPAFQQRSVATNLTMFGDQLSNYPSLM</sequence>
<name>A0AB34J2E3_PRYPA</name>
<protein>
    <submittedName>
        <fullName evidence="3">Uncharacterized protein</fullName>
    </submittedName>
</protein>
<proteinExistence type="predicted"/>
<evidence type="ECO:0000256" key="2">
    <source>
        <dbReference type="SAM" id="MobiDB-lite"/>
    </source>
</evidence>
<feature type="region of interest" description="Disordered" evidence="2">
    <location>
        <begin position="271"/>
        <end position="298"/>
    </location>
</feature>
<evidence type="ECO:0000256" key="1">
    <source>
        <dbReference type="SAM" id="Coils"/>
    </source>
</evidence>
<evidence type="ECO:0000313" key="4">
    <source>
        <dbReference type="Proteomes" id="UP001515480"/>
    </source>
</evidence>
<keyword evidence="1" id="KW-0175">Coiled coil</keyword>
<organism evidence="3 4">
    <name type="scientific">Prymnesium parvum</name>
    <name type="common">Toxic golden alga</name>
    <dbReference type="NCBI Taxonomy" id="97485"/>
    <lineage>
        <taxon>Eukaryota</taxon>
        <taxon>Haptista</taxon>
        <taxon>Haptophyta</taxon>
        <taxon>Prymnesiophyceae</taxon>
        <taxon>Prymnesiales</taxon>
        <taxon>Prymnesiaceae</taxon>
        <taxon>Prymnesium</taxon>
    </lineage>
</organism>
<feature type="compositionally biased region" description="Polar residues" evidence="2">
    <location>
        <begin position="9"/>
        <end position="26"/>
    </location>
</feature>
<keyword evidence="4" id="KW-1185">Reference proteome</keyword>